<dbReference type="AlphaFoldDB" id="A0A512NNG3"/>
<dbReference type="EMBL" id="BKAJ01000166">
    <property type="protein sequence ID" value="GEP60493.1"/>
    <property type="molecule type" value="Genomic_DNA"/>
</dbReference>
<dbReference type="InterPro" id="IPR014710">
    <property type="entry name" value="RmlC-like_jellyroll"/>
</dbReference>
<dbReference type="RefSeq" id="WP_218037591.1">
    <property type="nucleotide sequence ID" value="NZ_BKAJ01000166.1"/>
</dbReference>
<feature type="region of interest" description="Disordered" evidence="1">
    <location>
        <begin position="1"/>
        <end position="22"/>
    </location>
</feature>
<reference evidence="2 3" key="1">
    <citation type="submission" date="2019-07" db="EMBL/GenBank/DDBJ databases">
        <title>Whole genome shotgun sequence of Reyranella soli NBRC 108950.</title>
        <authorList>
            <person name="Hosoyama A."/>
            <person name="Uohara A."/>
            <person name="Ohji S."/>
            <person name="Ichikawa N."/>
        </authorList>
    </citation>
    <scope>NUCLEOTIDE SEQUENCE [LARGE SCALE GENOMIC DNA]</scope>
    <source>
        <strain evidence="2 3">NBRC 108950</strain>
    </source>
</reference>
<sequence length="161" mass="18208">MSKHIPDTATANAALQTGREASRRDHLPYQVRHLDEVEWETIRWPGETGKMLFHPTPEQPTAPNAGILRLEPGAHHPEHYHGFAQVWLILKGEFTIDGRLCPPGTMLYHPDPHFEGEFHTATGGEIMIVQYPGPSTGERPIYAGRFNMTERKPLAEERVDL</sequence>
<evidence type="ECO:0000313" key="2">
    <source>
        <dbReference type="EMBL" id="GEP60493.1"/>
    </source>
</evidence>
<keyword evidence="3" id="KW-1185">Reference proteome</keyword>
<dbReference type="Gene3D" id="2.60.120.10">
    <property type="entry name" value="Jelly Rolls"/>
    <property type="match status" value="1"/>
</dbReference>
<protein>
    <recommendedName>
        <fullName evidence="4">ChrR-like cupin domain-containing protein</fullName>
    </recommendedName>
</protein>
<dbReference type="SUPFAM" id="SSF51182">
    <property type="entry name" value="RmlC-like cupins"/>
    <property type="match status" value="1"/>
</dbReference>
<name>A0A512NNG3_9HYPH</name>
<evidence type="ECO:0000256" key="1">
    <source>
        <dbReference type="SAM" id="MobiDB-lite"/>
    </source>
</evidence>
<accession>A0A512NNG3</accession>
<organism evidence="2 3">
    <name type="scientific">Reyranella soli</name>
    <dbReference type="NCBI Taxonomy" id="1230389"/>
    <lineage>
        <taxon>Bacteria</taxon>
        <taxon>Pseudomonadati</taxon>
        <taxon>Pseudomonadota</taxon>
        <taxon>Alphaproteobacteria</taxon>
        <taxon>Hyphomicrobiales</taxon>
        <taxon>Reyranellaceae</taxon>
        <taxon>Reyranella</taxon>
    </lineage>
</organism>
<comment type="caution">
    <text evidence="2">The sequence shown here is derived from an EMBL/GenBank/DDBJ whole genome shotgun (WGS) entry which is preliminary data.</text>
</comment>
<dbReference type="InterPro" id="IPR011051">
    <property type="entry name" value="RmlC_Cupin_sf"/>
</dbReference>
<gene>
    <name evidence="2" type="ORF">RSO01_76590</name>
</gene>
<evidence type="ECO:0008006" key="4">
    <source>
        <dbReference type="Google" id="ProtNLM"/>
    </source>
</evidence>
<evidence type="ECO:0000313" key="3">
    <source>
        <dbReference type="Proteomes" id="UP000321058"/>
    </source>
</evidence>
<proteinExistence type="predicted"/>
<dbReference type="Proteomes" id="UP000321058">
    <property type="component" value="Unassembled WGS sequence"/>
</dbReference>